<keyword evidence="1" id="KW-0472">Membrane</keyword>
<name>A0ABS6W6S9_9BIFI</name>
<gene>
    <name evidence="3" type="ORF">KIH73_02165</name>
</gene>
<keyword evidence="1" id="KW-1133">Transmembrane helix</keyword>
<dbReference type="Pfam" id="PF13399">
    <property type="entry name" value="LytR_C"/>
    <property type="match status" value="1"/>
</dbReference>
<proteinExistence type="predicted"/>
<dbReference type="InterPro" id="IPR027381">
    <property type="entry name" value="LytR/CpsA/Psr_C"/>
</dbReference>
<dbReference type="RefSeq" id="WP_219080084.1">
    <property type="nucleotide sequence ID" value="NZ_JAHBBD010000003.1"/>
</dbReference>
<dbReference type="EMBL" id="JAHBBD010000003">
    <property type="protein sequence ID" value="MBW3082196.1"/>
    <property type="molecule type" value="Genomic_DNA"/>
</dbReference>
<evidence type="ECO:0000256" key="1">
    <source>
        <dbReference type="SAM" id="Phobius"/>
    </source>
</evidence>
<comment type="caution">
    <text evidence="3">The sequence shown here is derived from an EMBL/GenBank/DDBJ whole genome shotgun (WGS) entry which is preliminary data.</text>
</comment>
<dbReference type="Proteomes" id="UP000812844">
    <property type="component" value="Unassembled WGS sequence"/>
</dbReference>
<keyword evidence="4" id="KW-1185">Reference proteome</keyword>
<reference evidence="3 4" key="1">
    <citation type="submission" date="2021-05" db="EMBL/GenBank/DDBJ databases">
        <title>Phylogenetic classification of ten novel species belonging to the genus Bifidobacterium comprising B. colchicus sp. nov., B. abeli sp. nov., B. bicoloris sp. nov., B. guerezis sp. nov., B. rosaliae sp. nov., B. santillanensis sp. nov., B. argentati sp. nov., B. amazzoni sp. nov., B. pluviali sp. nov., and B. pinnaculum sp. nov.</title>
        <authorList>
            <person name="Lugli G.A."/>
            <person name="Ruiz Garcia L."/>
            <person name="Margolles A."/>
            <person name="Ventura M."/>
        </authorList>
    </citation>
    <scope>NUCLEOTIDE SEQUENCE [LARGE SCALE GENOMIC DNA]</scope>
    <source>
        <strain evidence="3 4">6T3</strain>
    </source>
</reference>
<organism evidence="3 4">
    <name type="scientific">Bifidobacterium phasiani</name>
    <dbReference type="NCBI Taxonomy" id="2834431"/>
    <lineage>
        <taxon>Bacteria</taxon>
        <taxon>Bacillati</taxon>
        <taxon>Actinomycetota</taxon>
        <taxon>Actinomycetes</taxon>
        <taxon>Bifidobacteriales</taxon>
        <taxon>Bifidobacteriaceae</taxon>
        <taxon>Bifidobacterium</taxon>
    </lineage>
</organism>
<protein>
    <submittedName>
        <fullName evidence="3">LytR C-terminal domain-containing protein</fullName>
    </submittedName>
</protein>
<keyword evidence="1" id="KW-0812">Transmembrane</keyword>
<evidence type="ECO:0000313" key="3">
    <source>
        <dbReference type="EMBL" id="MBW3082196.1"/>
    </source>
</evidence>
<accession>A0ABS6W6S9</accession>
<evidence type="ECO:0000313" key="4">
    <source>
        <dbReference type="Proteomes" id="UP000812844"/>
    </source>
</evidence>
<feature type="transmembrane region" description="Helical" evidence="1">
    <location>
        <begin position="21"/>
        <end position="45"/>
    </location>
</feature>
<feature type="domain" description="LytR/CpsA/Psr regulator C-terminal" evidence="2">
    <location>
        <begin position="82"/>
        <end position="168"/>
    </location>
</feature>
<evidence type="ECO:0000259" key="2">
    <source>
        <dbReference type="Pfam" id="PF13399"/>
    </source>
</evidence>
<sequence length="205" mass="22078">MAQPYDEREARKQYVRQRQRTVFTVTGAVLAVAMIISLLFFFHVFGLGRVDTPATEPNYGVVAPCAVAGDDGTPATTVDNRSVTVRVLNGTSHSGFGQAVADALQNREFLLQGDAGNYSSQNVERTTIYFGRNAINAAYTVNANFTDAVMVMDDREDTLIDIVLGATFQDLTDTEDVPAAGSAIEDFANCQAADAMTDLPAAIEH</sequence>